<evidence type="ECO:0000313" key="3">
    <source>
        <dbReference type="WBParaSite" id="OFLC_0000818401-mRNA-1"/>
    </source>
</evidence>
<keyword evidence="2" id="KW-1185">Reference proteome</keyword>
<dbReference type="WBParaSite" id="OFLC_0000818401-mRNA-1">
    <property type="protein sequence ID" value="OFLC_0000818401-mRNA-1"/>
    <property type="gene ID" value="OFLC_0000818401"/>
</dbReference>
<name>A0A183HL23_9BILA</name>
<reference evidence="3" key="1">
    <citation type="submission" date="2016-06" db="UniProtKB">
        <authorList>
            <consortium name="WormBaseParasite"/>
        </authorList>
    </citation>
    <scope>IDENTIFICATION</scope>
</reference>
<accession>A0A183HL23</accession>
<proteinExistence type="predicted"/>
<dbReference type="Proteomes" id="UP000267606">
    <property type="component" value="Unassembled WGS sequence"/>
</dbReference>
<protein>
    <submittedName>
        <fullName evidence="3">MSP domain-containing protein</fullName>
    </submittedName>
</protein>
<dbReference type="EMBL" id="UZAJ01009052">
    <property type="protein sequence ID" value="VDO54441.1"/>
    <property type="molecule type" value="Genomic_DNA"/>
</dbReference>
<gene>
    <name evidence="1" type="ORF">OFLC_LOCUS8186</name>
</gene>
<reference evidence="1 2" key="2">
    <citation type="submission" date="2018-11" db="EMBL/GenBank/DDBJ databases">
        <authorList>
            <consortium name="Pathogen Informatics"/>
        </authorList>
    </citation>
    <scope>NUCLEOTIDE SEQUENCE [LARGE SCALE GENOMIC DNA]</scope>
</reference>
<evidence type="ECO:0000313" key="2">
    <source>
        <dbReference type="Proteomes" id="UP000267606"/>
    </source>
</evidence>
<dbReference type="AlphaFoldDB" id="A0A183HL23"/>
<sequence length="39" mass="4153">MAGNDAPIKACASFEIFKPNERQRVAVVAPSSKQFSGTV</sequence>
<evidence type="ECO:0000313" key="1">
    <source>
        <dbReference type="EMBL" id="VDO54441.1"/>
    </source>
</evidence>
<organism evidence="3">
    <name type="scientific">Onchocerca flexuosa</name>
    <dbReference type="NCBI Taxonomy" id="387005"/>
    <lineage>
        <taxon>Eukaryota</taxon>
        <taxon>Metazoa</taxon>
        <taxon>Ecdysozoa</taxon>
        <taxon>Nematoda</taxon>
        <taxon>Chromadorea</taxon>
        <taxon>Rhabditida</taxon>
        <taxon>Spirurina</taxon>
        <taxon>Spiruromorpha</taxon>
        <taxon>Filarioidea</taxon>
        <taxon>Onchocercidae</taxon>
        <taxon>Onchocerca</taxon>
    </lineage>
</organism>